<comment type="similarity">
    <text evidence="2">Belongs to the glycosyl hydrolase 3 family.</text>
</comment>
<comment type="catalytic activity">
    <reaction evidence="1">
        <text>Hydrolysis of terminal non-reducing N-acetyl-D-hexosamine residues in N-acetyl-beta-D-hexosaminides.</text>
        <dbReference type="EC" id="3.2.1.52"/>
    </reaction>
</comment>
<dbReference type="SUPFAM" id="SSF51445">
    <property type="entry name" value="(Trans)glycosidases"/>
    <property type="match status" value="1"/>
</dbReference>
<dbReference type="Pfam" id="PF00933">
    <property type="entry name" value="Glyco_hydro_3"/>
    <property type="match status" value="1"/>
</dbReference>
<dbReference type="EC" id="3.2.1.52" evidence="3"/>
<keyword evidence="4" id="KW-0378">Hydrolase</keyword>
<dbReference type="PROSITE" id="PS51257">
    <property type="entry name" value="PROKAR_LIPOPROTEIN"/>
    <property type="match status" value="1"/>
</dbReference>
<organism evidence="8 9">
    <name type="scientific">Paenibacillus donghaensis</name>
    <dbReference type="NCBI Taxonomy" id="414771"/>
    <lineage>
        <taxon>Bacteria</taxon>
        <taxon>Bacillati</taxon>
        <taxon>Bacillota</taxon>
        <taxon>Bacilli</taxon>
        <taxon>Bacillales</taxon>
        <taxon>Paenibacillaceae</taxon>
        <taxon>Paenibacillus</taxon>
    </lineage>
</organism>
<evidence type="ECO:0000256" key="6">
    <source>
        <dbReference type="SAM" id="MobiDB-lite"/>
    </source>
</evidence>
<sequence>MKRTPYVILKTHHTRPYAAAAAILCTLLVAGCGSGGNAQSASPAPPAASTAPSASAPAQQQDSTPLPSASPAAAATAEADPLALKVSAMSLPDKIGQMLLVGIDGTTLDDTAKRMIAEDKVGGIILYKDNINNLKGLVSLVNDLRSSNAGSPAPLFLSVDQEGGKVSRMPSEFAALPSNRTVGAANDTAAAETMGQLLAKQVRAAGLNMDFAPVLDINSNPDNPVIGDRSFGSTAELVTRLGLAELKGFEDAGVIPVVKHFPGHGDTSVDSHLELPVVDKTQAQLAKLEWLPFQAAVDQQADVVMVAHILYPKLDPDRPASLSSAVIGGLLREDMGFRGVVITDDLTMGAITKNYKLGPAAVDTVNAGSDILLIAHGYDNERTVRNALLQGVENGTISIERIDQSVHRILALKQKYQLSDQPIEVPDLAALNKEIAAWRDKLKR</sequence>
<accession>A0A2Z2K845</accession>
<evidence type="ECO:0000256" key="4">
    <source>
        <dbReference type="ARBA" id="ARBA00022801"/>
    </source>
</evidence>
<evidence type="ECO:0000313" key="9">
    <source>
        <dbReference type="Proteomes" id="UP000249890"/>
    </source>
</evidence>
<dbReference type="InterPro" id="IPR017853">
    <property type="entry name" value="GH"/>
</dbReference>
<evidence type="ECO:0000256" key="5">
    <source>
        <dbReference type="ARBA" id="ARBA00023295"/>
    </source>
</evidence>
<reference evidence="8 9" key="1">
    <citation type="submission" date="2017-06" db="EMBL/GenBank/DDBJ databases">
        <title>Complete genome sequence of Paenibacillus donghaensis KCTC 13049T isolated from East Sea sediment, South Korea.</title>
        <authorList>
            <person name="Jung B.K."/>
            <person name="Hong S.-J."/>
            <person name="Shin J.-H."/>
        </authorList>
    </citation>
    <scope>NUCLEOTIDE SEQUENCE [LARGE SCALE GENOMIC DNA]</scope>
    <source>
        <strain evidence="8 9">KCTC 13049</strain>
    </source>
</reference>
<dbReference type="PROSITE" id="PS00775">
    <property type="entry name" value="GLYCOSYL_HYDROL_F3"/>
    <property type="match status" value="1"/>
</dbReference>
<evidence type="ECO:0000259" key="7">
    <source>
        <dbReference type="Pfam" id="PF00933"/>
    </source>
</evidence>
<dbReference type="OrthoDB" id="9805821at2"/>
<dbReference type="RefSeq" id="WP_087915414.1">
    <property type="nucleotide sequence ID" value="NZ_CP021780.1"/>
</dbReference>
<dbReference type="GO" id="GO:0004563">
    <property type="term" value="F:beta-N-acetylhexosaminidase activity"/>
    <property type="evidence" value="ECO:0007669"/>
    <property type="project" value="UniProtKB-EC"/>
</dbReference>
<protein>
    <recommendedName>
        <fullName evidence="3">beta-N-acetylhexosaminidase</fullName>
        <ecNumber evidence="3">3.2.1.52</ecNumber>
    </recommendedName>
</protein>
<dbReference type="InterPro" id="IPR050226">
    <property type="entry name" value="NagZ_Beta-hexosaminidase"/>
</dbReference>
<feature type="domain" description="Glycoside hydrolase family 3 N-terminal" evidence="7">
    <location>
        <begin position="91"/>
        <end position="411"/>
    </location>
</feature>
<evidence type="ECO:0000256" key="3">
    <source>
        <dbReference type="ARBA" id="ARBA00012663"/>
    </source>
</evidence>
<dbReference type="InterPro" id="IPR001764">
    <property type="entry name" value="Glyco_hydro_3_N"/>
</dbReference>
<dbReference type="AlphaFoldDB" id="A0A2Z2K845"/>
<dbReference type="KEGG" id="pdh:B9T62_11815"/>
<proteinExistence type="inferred from homology"/>
<gene>
    <name evidence="8" type="ORF">B9T62_11815</name>
</gene>
<keyword evidence="5" id="KW-0326">Glycosidase</keyword>
<name>A0A2Z2K845_9BACL</name>
<dbReference type="InterPro" id="IPR036962">
    <property type="entry name" value="Glyco_hydro_3_N_sf"/>
</dbReference>
<dbReference type="EMBL" id="CP021780">
    <property type="protein sequence ID" value="ASA21404.1"/>
    <property type="molecule type" value="Genomic_DNA"/>
</dbReference>
<dbReference type="InterPro" id="IPR019800">
    <property type="entry name" value="Glyco_hydro_3_AS"/>
</dbReference>
<feature type="region of interest" description="Disordered" evidence="6">
    <location>
        <begin position="38"/>
        <end position="74"/>
    </location>
</feature>
<evidence type="ECO:0000256" key="1">
    <source>
        <dbReference type="ARBA" id="ARBA00001231"/>
    </source>
</evidence>
<evidence type="ECO:0000313" key="8">
    <source>
        <dbReference type="EMBL" id="ASA21404.1"/>
    </source>
</evidence>
<dbReference type="PANTHER" id="PTHR30480">
    <property type="entry name" value="BETA-HEXOSAMINIDASE-RELATED"/>
    <property type="match status" value="1"/>
</dbReference>
<evidence type="ECO:0000256" key="2">
    <source>
        <dbReference type="ARBA" id="ARBA00005336"/>
    </source>
</evidence>
<dbReference type="GO" id="GO:0005975">
    <property type="term" value="P:carbohydrate metabolic process"/>
    <property type="evidence" value="ECO:0007669"/>
    <property type="project" value="InterPro"/>
</dbReference>
<dbReference type="GO" id="GO:0009254">
    <property type="term" value="P:peptidoglycan turnover"/>
    <property type="evidence" value="ECO:0007669"/>
    <property type="project" value="TreeGrafter"/>
</dbReference>
<dbReference type="Proteomes" id="UP000249890">
    <property type="component" value="Chromosome"/>
</dbReference>
<dbReference type="NCBIfam" id="NF003740">
    <property type="entry name" value="PRK05337.1"/>
    <property type="match status" value="1"/>
</dbReference>
<keyword evidence="9" id="KW-1185">Reference proteome</keyword>
<dbReference type="PANTHER" id="PTHR30480:SF13">
    <property type="entry name" value="BETA-HEXOSAMINIDASE"/>
    <property type="match status" value="1"/>
</dbReference>
<dbReference type="Gene3D" id="3.20.20.300">
    <property type="entry name" value="Glycoside hydrolase, family 3, N-terminal domain"/>
    <property type="match status" value="1"/>
</dbReference>